<name>A0A7X0HJX7_9ACTN</name>
<proteinExistence type="predicted"/>
<organism evidence="1 2">
    <name type="scientific">Streptomyces candidus</name>
    <dbReference type="NCBI Taxonomy" id="67283"/>
    <lineage>
        <taxon>Bacteria</taxon>
        <taxon>Bacillati</taxon>
        <taxon>Actinomycetota</taxon>
        <taxon>Actinomycetes</taxon>
        <taxon>Kitasatosporales</taxon>
        <taxon>Streptomycetaceae</taxon>
        <taxon>Streptomyces</taxon>
    </lineage>
</organism>
<dbReference type="Proteomes" id="UP000540423">
    <property type="component" value="Unassembled WGS sequence"/>
</dbReference>
<dbReference type="RefSeq" id="WP_308437332.1">
    <property type="nucleotide sequence ID" value="NZ_BNBN01000006.1"/>
</dbReference>
<comment type="caution">
    <text evidence="1">The sequence shown here is derived from an EMBL/GenBank/DDBJ whole genome shotgun (WGS) entry which is preliminary data.</text>
</comment>
<dbReference type="EMBL" id="JACHEM010000016">
    <property type="protein sequence ID" value="MBB6439026.1"/>
    <property type="molecule type" value="Genomic_DNA"/>
</dbReference>
<protein>
    <submittedName>
        <fullName evidence="1">Uncharacterized protein YdeI (YjbR/CyaY-like superfamily)</fullName>
    </submittedName>
</protein>
<accession>A0A7X0HJX7</accession>
<reference evidence="1 2" key="1">
    <citation type="submission" date="2020-08" db="EMBL/GenBank/DDBJ databases">
        <title>Genomic Encyclopedia of Type Strains, Phase IV (KMG-IV): sequencing the most valuable type-strain genomes for metagenomic binning, comparative biology and taxonomic classification.</title>
        <authorList>
            <person name="Goeker M."/>
        </authorList>
    </citation>
    <scope>NUCLEOTIDE SEQUENCE [LARGE SCALE GENOMIC DNA]</scope>
    <source>
        <strain evidence="1 2">DSM 40141</strain>
    </source>
</reference>
<gene>
    <name evidence="1" type="ORF">HNQ79_005538</name>
</gene>
<dbReference type="AlphaFoldDB" id="A0A7X0HJX7"/>
<evidence type="ECO:0000313" key="2">
    <source>
        <dbReference type="Proteomes" id="UP000540423"/>
    </source>
</evidence>
<evidence type="ECO:0000313" key="1">
    <source>
        <dbReference type="EMBL" id="MBB6439026.1"/>
    </source>
</evidence>
<keyword evidence="2" id="KW-1185">Reference proteome</keyword>
<sequence length="95" mass="10527">MNNEPGKRAPIDGVEVMTFADGPAFESWLASNYTLQQGIWVKVAKKKSGIPSVGDDELVDIGLCYGWISGQRRSWTRSTTSRSMYRVARGACGRR</sequence>